<reference evidence="1 2" key="1">
    <citation type="submission" date="2022-06" db="EMBL/GenBank/DDBJ databases">
        <title>Mesorhizobium sp. strain RP14 Genome sequencing and assembly.</title>
        <authorList>
            <person name="Kim I."/>
        </authorList>
    </citation>
    <scope>NUCLEOTIDE SEQUENCE [LARGE SCALE GENOMIC DNA]</scope>
    <source>
        <strain evidence="2">RP14(2022)</strain>
    </source>
</reference>
<accession>A0ABT1C7R2</accession>
<evidence type="ECO:0000313" key="1">
    <source>
        <dbReference type="EMBL" id="MCO6050883.1"/>
    </source>
</evidence>
<keyword evidence="2" id="KW-1185">Reference proteome</keyword>
<name>A0ABT1C7R2_9HYPH</name>
<organism evidence="1 2">
    <name type="scientific">Mesorhizobium liriopis</name>
    <dbReference type="NCBI Taxonomy" id="2953882"/>
    <lineage>
        <taxon>Bacteria</taxon>
        <taxon>Pseudomonadati</taxon>
        <taxon>Pseudomonadota</taxon>
        <taxon>Alphaproteobacteria</taxon>
        <taxon>Hyphomicrobiales</taxon>
        <taxon>Phyllobacteriaceae</taxon>
        <taxon>Mesorhizobium</taxon>
    </lineage>
</organism>
<proteinExistence type="predicted"/>
<evidence type="ECO:0000313" key="2">
    <source>
        <dbReference type="Proteomes" id="UP001205906"/>
    </source>
</evidence>
<gene>
    <name evidence="1" type="ORF">NGM99_13950</name>
</gene>
<protein>
    <recommendedName>
        <fullName evidence="3">YozE SAM-like domain-containing protein</fullName>
    </recommendedName>
</protein>
<dbReference type="EMBL" id="JAMXQS010000006">
    <property type="protein sequence ID" value="MCO6050883.1"/>
    <property type="molecule type" value="Genomic_DNA"/>
</dbReference>
<evidence type="ECO:0008006" key="3">
    <source>
        <dbReference type="Google" id="ProtNLM"/>
    </source>
</evidence>
<dbReference type="Proteomes" id="UP001205906">
    <property type="component" value="Unassembled WGS sequence"/>
</dbReference>
<sequence>MFSSLPAIMARRVTEEVPGDVSEDDFLAWVEANFPNATGDDWEQTLTIMNEMDALQASDFEASARFFWETLQ</sequence>
<dbReference type="RefSeq" id="WP_252819886.1">
    <property type="nucleotide sequence ID" value="NZ_JAMXQS010000006.1"/>
</dbReference>
<comment type="caution">
    <text evidence="1">The sequence shown here is derived from an EMBL/GenBank/DDBJ whole genome shotgun (WGS) entry which is preliminary data.</text>
</comment>